<proteinExistence type="predicted"/>
<name>A0ABY7D284_9BASI</name>
<dbReference type="EMBL" id="CP110433">
    <property type="protein sequence ID" value="WAQ90802.1"/>
    <property type="molecule type" value="Genomic_DNA"/>
</dbReference>
<dbReference type="Proteomes" id="UP001164743">
    <property type="component" value="Chromosome 13A"/>
</dbReference>
<gene>
    <name evidence="1" type="ORF">PtA15_13A201</name>
</gene>
<evidence type="ECO:0000313" key="1">
    <source>
        <dbReference type="EMBL" id="WAQ90802.1"/>
    </source>
</evidence>
<organism evidence="1 2">
    <name type="scientific">Puccinia triticina</name>
    <dbReference type="NCBI Taxonomy" id="208348"/>
    <lineage>
        <taxon>Eukaryota</taxon>
        <taxon>Fungi</taxon>
        <taxon>Dikarya</taxon>
        <taxon>Basidiomycota</taxon>
        <taxon>Pucciniomycotina</taxon>
        <taxon>Pucciniomycetes</taxon>
        <taxon>Pucciniales</taxon>
        <taxon>Pucciniaceae</taxon>
        <taxon>Puccinia</taxon>
    </lineage>
</organism>
<dbReference type="GeneID" id="77803271"/>
<protein>
    <submittedName>
        <fullName evidence="1">Uncharacterized protein</fullName>
    </submittedName>
</protein>
<accession>A0ABY7D284</accession>
<keyword evidence="2" id="KW-1185">Reference proteome</keyword>
<evidence type="ECO:0000313" key="2">
    <source>
        <dbReference type="Proteomes" id="UP001164743"/>
    </source>
</evidence>
<sequence length="80" mass="8403">METAPLTDPNRPCLPPRGNVVRPSSVSCARQFIPGLTSASNSLKNHKCDFGTSAAHIKADDKDLVDGVKVTAPAATVTWA</sequence>
<reference evidence="1" key="1">
    <citation type="submission" date="2022-10" db="EMBL/GenBank/DDBJ databases">
        <title>Puccinia triticina Genome sequencing and assembly.</title>
        <authorList>
            <person name="Li C."/>
        </authorList>
    </citation>
    <scope>NUCLEOTIDE SEQUENCE</scope>
    <source>
        <strain evidence="1">Pt15</strain>
    </source>
</reference>
<dbReference type="RefSeq" id="XP_053026357.1">
    <property type="nucleotide sequence ID" value="XM_053162376.1"/>
</dbReference>